<dbReference type="PANTHER" id="PTHR30055:SF234">
    <property type="entry name" value="HTH-TYPE TRANSCRIPTIONAL REGULATOR BETI"/>
    <property type="match status" value="1"/>
</dbReference>
<dbReference type="Pfam" id="PF00440">
    <property type="entry name" value="TetR_N"/>
    <property type="match status" value="1"/>
</dbReference>
<name>A0A370GLF5_9NOCA</name>
<organism evidence="6 7">
    <name type="scientific">Nocardia mexicana</name>
    <dbReference type="NCBI Taxonomy" id="279262"/>
    <lineage>
        <taxon>Bacteria</taxon>
        <taxon>Bacillati</taxon>
        <taxon>Actinomycetota</taxon>
        <taxon>Actinomycetes</taxon>
        <taxon>Mycobacteriales</taxon>
        <taxon>Nocardiaceae</taxon>
        <taxon>Nocardia</taxon>
    </lineage>
</organism>
<gene>
    <name evidence="6" type="ORF">DFR68_1164</name>
</gene>
<dbReference type="EMBL" id="QQAZ01000016">
    <property type="protein sequence ID" value="RDI44618.1"/>
    <property type="molecule type" value="Genomic_DNA"/>
</dbReference>
<dbReference type="InterPro" id="IPR001647">
    <property type="entry name" value="HTH_TetR"/>
</dbReference>
<accession>A0A370GLF5</accession>
<keyword evidence="3" id="KW-0804">Transcription</keyword>
<dbReference type="SUPFAM" id="SSF46689">
    <property type="entry name" value="Homeodomain-like"/>
    <property type="match status" value="1"/>
</dbReference>
<dbReference type="Proteomes" id="UP000255355">
    <property type="component" value="Unassembled WGS sequence"/>
</dbReference>
<keyword evidence="7" id="KW-1185">Reference proteome</keyword>
<dbReference type="PRINTS" id="PR00455">
    <property type="entry name" value="HTHTETR"/>
</dbReference>
<keyword evidence="1" id="KW-0805">Transcription regulation</keyword>
<dbReference type="STRING" id="1210089.GCA_001613165_07803"/>
<keyword evidence="2 4" id="KW-0238">DNA-binding</keyword>
<sequence length="182" mass="19413">MCVKSPSRVNRGPAAAAGNRAAILRAAREVFLHNDPHVPLARISDAAGVGPAVLYRHFPDRESLARAMFAEDVERLEAVAARPGTTLEALLDTVIEQTVHSAGLLATLPPESPGLAATHERVREIIAAKLATGDRGGFAATITAEQLMLAVSLLAGLLTKTPQQRRNDVAREGWQLLLHGLR</sequence>
<evidence type="ECO:0000256" key="3">
    <source>
        <dbReference type="ARBA" id="ARBA00023163"/>
    </source>
</evidence>
<dbReference type="InterPro" id="IPR009057">
    <property type="entry name" value="Homeodomain-like_sf"/>
</dbReference>
<comment type="caution">
    <text evidence="6">The sequence shown here is derived from an EMBL/GenBank/DDBJ whole genome shotgun (WGS) entry which is preliminary data.</text>
</comment>
<feature type="domain" description="HTH tetR-type" evidence="5">
    <location>
        <begin position="17"/>
        <end position="76"/>
    </location>
</feature>
<evidence type="ECO:0000256" key="1">
    <source>
        <dbReference type="ARBA" id="ARBA00023015"/>
    </source>
</evidence>
<evidence type="ECO:0000256" key="2">
    <source>
        <dbReference type="ARBA" id="ARBA00023125"/>
    </source>
</evidence>
<protein>
    <submittedName>
        <fullName evidence="6">TetR family transcriptional regulator</fullName>
    </submittedName>
</protein>
<dbReference type="PROSITE" id="PS50977">
    <property type="entry name" value="HTH_TETR_2"/>
    <property type="match status" value="1"/>
</dbReference>
<reference evidence="6 7" key="1">
    <citation type="submission" date="2018-07" db="EMBL/GenBank/DDBJ databases">
        <title>Genomic Encyclopedia of Type Strains, Phase IV (KMG-IV): sequencing the most valuable type-strain genomes for metagenomic binning, comparative biology and taxonomic classification.</title>
        <authorList>
            <person name="Goeker M."/>
        </authorList>
    </citation>
    <scope>NUCLEOTIDE SEQUENCE [LARGE SCALE GENOMIC DNA]</scope>
    <source>
        <strain evidence="6 7">DSM 44952</strain>
    </source>
</reference>
<evidence type="ECO:0000313" key="6">
    <source>
        <dbReference type="EMBL" id="RDI44618.1"/>
    </source>
</evidence>
<dbReference type="GO" id="GO:0000976">
    <property type="term" value="F:transcription cis-regulatory region binding"/>
    <property type="evidence" value="ECO:0007669"/>
    <property type="project" value="TreeGrafter"/>
</dbReference>
<dbReference type="GO" id="GO:0003700">
    <property type="term" value="F:DNA-binding transcription factor activity"/>
    <property type="evidence" value="ECO:0007669"/>
    <property type="project" value="TreeGrafter"/>
</dbReference>
<evidence type="ECO:0000313" key="7">
    <source>
        <dbReference type="Proteomes" id="UP000255355"/>
    </source>
</evidence>
<evidence type="ECO:0000256" key="4">
    <source>
        <dbReference type="PROSITE-ProRule" id="PRU00335"/>
    </source>
</evidence>
<dbReference type="Gene3D" id="1.10.357.10">
    <property type="entry name" value="Tetracycline Repressor, domain 2"/>
    <property type="match status" value="1"/>
</dbReference>
<dbReference type="InterPro" id="IPR050109">
    <property type="entry name" value="HTH-type_TetR-like_transc_reg"/>
</dbReference>
<evidence type="ECO:0000259" key="5">
    <source>
        <dbReference type="PROSITE" id="PS50977"/>
    </source>
</evidence>
<dbReference type="AlphaFoldDB" id="A0A370GLF5"/>
<dbReference type="PANTHER" id="PTHR30055">
    <property type="entry name" value="HTH-TYPE TRANSCRIPTIONAL REGULATOR RUTR"/>
    <property type="match status" value="1"/>
</dbReference>
<proteinExistence type="predicted"/>
<feature type="DNA-binding region" description="H-T-H motif" evidence="4">
    <location>
        <begin position="39"/>
        <end position="58"/>
    </location>
</feature>